<name>A0A485K8K4_9STRA</name>
<dbReference type="InterPro" id="IPR017441">
    <property type="entry name" value="Protein_kinase_ATP_BS"/>
</dbReference>
<dbReference type="GO" id="GO:0005524">
    <property type="term" value="F:ATP binding"/>
    <property type="evidence" value="ECO:0007669"/>
    <property type="project" value="UniProtKB-UniRule"/>
</dbReference>
<dbReference type="PANTHER" id="PTHR44329:SF214">
    <property type="entry name" value="PROTEIN KINASE DOMAIN-CONTAINING PROTEIN"/>
    <property type="match status" value="1"/>
</dbReference>
<evidence type="ECO:0000313" key="7">
    <source>
        <dbReference type="EMBL" id="KAF0716288.1"/>
    </source>
</evidence>
<dbReference type="InterPro" id="IPR000719">
    <property type="entry name" value="Prot_kinase_dom"/>
</dbReference>
<accession>A0A485K8K4</accession>
<dbReference type="PROSITE" id="PS00107">
    <property type="entry name" value="PROTEIN_KINASE_ATP"/>
    <property type="match status" value="1"/>
</dbReference>
<gene>
    <name evidence="8" type="primary">Aste57867_2916</name>
    <name evidence="7" type="ORF">As57867_002908</name>
    <name evidence="8" type="ORF">ASTE57867_2916</name>
</gene>
<evidence type="ECO:0000256" key="4">
    <source>
        <dbReference type="PROSITE-ProRule" id="PRU10141"/>
    </source>
</evidence>
<reference evidence="7" key="2">
    <citation type="submission" date="2019-06" db="EMBL/GenBank/DDBJ databases">
        <title>Genomics analysis of Aphanomyces spp. identifies a new class of oomycete effector associated with host adaptation.</title>
        <authorList>
            <person name="Gaulin E."/>
        </authorList>
    </citation>
    <scope>NUCLEOTIDE SEQUENCE</scope>
    <source>
        <strain evidence="7">CBS 578.67</strain>
    </source>
</reference>
<dbReference type="Pfam" id="PF07714">
    <property type="entry name" value="PK_Tyr_Ser-Thr"/>
    <property type="match status" value="1"/>
</dbReference>
<dbReference type="SMART" id="SM00220">
    <property type="entry name" value="S_TKc"/>
    <property type="match status" value="1"/>
</dbReference>
<dbReference type="SUPFAM" id="SSF56112">
    <property type="entry name" value="Protein kinase-like (PK-like)"/>
    <property type="match status" value="1"/>
</dbReference>
<evidence type="ECO:0000259" key="6">
    <source>
        <dbReference type="PROSITE" id="PS50011"/>
    </source>
</evidence>
<dbReference type="Gene3D" id="3.30.200.20">
    <property type="entry name" value="Phosphorylase Kinase, domain 1"/>
    <property type="match status" value="1"/>
</dbReference>
<keyword evidence="9" id="KW-1185">Reference proteome</keyword>
<dbReference type="Gene3D" id="1.10.510.10">
    <property type="entry name" value="Transferase(Phosphotransferase) domain 1"/>
    <property type="match status" value="1"/>
</dbReference>
<evidence type="ECO:0000256" key="1">
    <source>
        <dbReference type="ARBA" id="ARBA00022527"/>
    </source>
</evidence>
<feature type="domain" description="Protein kinase" evidence="6">
    <location>
        <begin position="277"/>
        <end position="541"/>
    </location>
</feature>
<sequence length="561" mass="61345">MLHMVIVISRLERPMMRLGIVSGTSTKVALALLSLATLATSSSNLLSHNCPKERPCTDTADGAGCYPGNATLHDGSGRAWCGDMTIARLCSNAEFCYDWFTTVSACICTGTRPCKASGGICEPFSAKCMANDRSNWCPTNVLVPTSFTPNQTIAPVPVPPGPRPGSVWNDPKGNSFFTVGNIVGIAIGSIVGLVVLCQLRARCCSTPPASPIRYGRPVSPQHRPKSPPSHAPTTTTKTDTSADTYSSHYPASETAATAADMDLTELLLYRIHVKDVQLSQKPVGQGGFGQVFYATWNNDPVAVKRLLPEMQRNQSAVSDFIAEIKLLAKVQCEYIVEFKGATWTRPMDIQLVMEWLDRDLNHFLETNRPGAVTWIQRLQIAHDIAQALSFLHTKNVIHRDLKTRNVLLTADLRAKLTDFGISRQAVLDQSMTAGIGTRHWMAPEVQRGGRYDKSADLYSFGVLLFVLDTHGALPVAMTGRAAPEFASCVPPESQALPSMARVAFSAAAPLWYVELSRKCILQDPRARPPARRVALELEQRLSEAYSELVEACDEDHTMYLV</sequence>
<dbReference type="PROSITE" id="PS00108">
    <property type="entry name" value="PROTEIN_KINASE_ST"/>
    <property type="match status" value="1"/>
</dbReference>
<feature type="compositionally biased region" description="Low complexity" evidence="5">
    <location>
        <begin position="231"/>
        <end position="247"/>
    </location>
</feature>
<dbReference type="InterPro" id="IPR011009">
    <property type="entry name" value="Kinase-like_dom_sf"/>
</dbReference>
<dbReference type="OrthoDB" id="346907at2759"/>
<dbReference type="PROSITE" id="PS50011">
    <property type="entry name" value="PROTEIN_KINASE_DOM"/>
    <property type="match status" value="1"/>
</dbReference>
<keyword evidence="1" id="KW-0723">Serine/threonine-protein kinase</keyword>
<evidence type="ECO:0000313" key="8">
    <source>
        <dbReference type="EMBL" id="VFT80099.1"/>
    </source>
</evidence>
<dbReference type="EMBL" id="VJMH01000433">
    <property type="protein sequence ID" value="KAF0716288.1"/>
    <property type="molecule type" value="Genomic_DNA"/>
</dbReference>
<dbReference type="InterPro" id="IPR001245">
    <property type="entry name" value="Ser-Thr/Tyr_kinase_cat_dom"/>
</dbReference>
<dbReference type="Proteomes" id="UP000332933">
    <property type="component" value="Unassembled WGS sequence"/>
</dbReference>
<dbReference type="InterPro" id="IPR008271">
    <property type="entry name" value="Ser/Thr_kinase_AS"/>
</dbReference>
<dbReference type="InterPro" id="IPR051681">
    <property type="entry name" value="Ser/Thr_Kinases-Pseudokinases"/>
</dbReference>
<feature type="region of interest" description="Disordered" evidence="5">
    <location>
        <begin position="212"/>
        <end position="247"/>
    </location>
</feature>
<evidence type="ECO:0000256" key="5">
    <source>
        <dbReference type="SAM" id="MobiDB-lite"/>
    </source>
</evidence>
<dbReference type="GO" id="GO:0004674">
    <property type="term" value="F:protein serine/threonine kinase activity"/>
    <property type="evidence" value="ECO:0007669"/>
    <property type="project" value="TreeGrafter"/>
</dbReference>
<dbReference type="EMBL" id="CAADRA010000433">
    <property type="protein sequence ID" value="VFT80099.1"/>
    <property type="molecule type" value="Genomic_DNA"/>
</dbReference>
<dbReference type="AlphaFoldDB" id="A0A485K8K4"/>
<keyword evidence="1" id="KW-0808">Transferase</keyword>
<protein>
    <submittedName>
        <fullName evidence="8">Aste57867_2916 protein</fullName>
    </submittedName>
</protein>
<evidence type="ECO:0000256" key="3">
    <source>
        <dbReference type="ARBA" id="ARBA00022840"/>
    </source>
</evidence>
<keyword evidence="1" id="KW-0418">Kinase</keyword>
<keyword evidence="3 4" id="KW-0067">ATP-binding</keyword>
<organism evidence="8 9">
    <name type="scientific">Aphanomyces stellatus</name>
    <dbReference type="NCBI Taxonomy" id="120398"/>
    <lineage>
        <taxon>Eukaryota</taxon>
        <taxon>Sar</taxon>
        <taxon>Stramenopiles</taxon>
        <taxon>Oomycota</taxon>
        <taxon>Saprolegniomycetes</taxon>
        <taxon>Saprolegniales</taxon>
        <taxon>Verrucalvaceae</taxon>
        <taxon>Aphanomyces</taxon>
    </lineage>
</organism>
<dbReference type="PANTHER" id="PTHR44329">
    <property type="entry name" value="SERINE/THREONINE-PROTEIN KINASE TNNI3K-RELATED"/>
    <property type="match status" value="1"/>
</dbReference>
<keyword evidence="2 4" id="KW-0547">Nucleotide-binding</keyword>
<evidence type="ECO:0000313" key="9">
    <source>
        <dbReference type="Proteomes" id="UP000332933"/>
    </source>
</evidence>
<proteinExistence type="predicted"/>
<feature type="binding site" evidence="4">
    <location>
        <position position="304"/>
    </location>
    <ligand>
        <name>ATP</name>
        <dbReference type="ChEBI" id="CHEBI:30616"/>
    </ligand>
</feature>
<reference evidence="8 9" key="1">
    <citation type="submission" date="2019-03" db="EMBL/GenBank/DDBJ databases">
        <authorList>
            <person name="Gaulin E."/>
            <person name="Dumas B."/>
        </authorList>
    </citation>
    <scope>NUCLEOTIDE SEQUENCE [LARGE SCALE GENOMIC DNA]</scope>
    <source>
        <strain evidence="8">CBS 568.67</strain>
    </source>
</reference>
<evidence type="ECO:0000256" key="2">
    <source>
        <dbReference type="ARBA" id="ARBA00022741"/>
    </source>
</evidence>